<keyword evidence="6 7" id="KW-0460">Magnesium</keyword>
<evidence type="ECO:0000256" key="5">
    <source>
        <dbReference type="ARBA" id="ARBA00022801"/>
    </source>
</evidence>
<dbReference type="PANTHER" id="PTHR20854">
    <property type="entry name" value="INOSITOL MONOPHOSPHATASE"/>
    <property type="match status" value="1"/>
</dbReference>
<feature type="binding site" evidence="7">
    <location>
        <position position="73"/>
    </location>
    <ligand>
        <name>Mg(2+)</name>
        <dbReference type="ChEBI" id="CHEBI:18420"/>
        <label>1</label>
        <note>catalytic</note>
    </ligand>
</feature>
<keyword evidence="4 7" id="KW-0479">Metal-binding</keyword>
<sequence>MNDSKTLLTAAITAAKLGGDVLMRYLRDGVEIRSKDRSDAKTYDLVSDADIESEKAIGNYLKQQFPDHALLGEENLQADTDSADLWIIDPLDGTNNYAHGVLQFAVSIAYYRDGKPVVGVVFNPARDELYTATIGGGAFLNGKPIQVNQERTLAESLVGCGFYYDRGAMMRKTLSAIEAFFENDIHGIRRMGAASLDLCHVAAGQFGGYFEYHLAPWDFAAGALIVSEAGGQVSDANGEPLRLKKTSILATNTHLHDAMLTITKKHH</sequence>
<dbReference type="Proteomes" id="UP000322699">
    <property type="component" value="Unassembled WGS sequence"/>
</dbReference>
<dbReference type="GO" id="GO:0006020">
    <property type="term" value="P:inositol metabolic process"/>
    <property type="evidence" value="ECO:0007669"/>
    <property type="project" value="TreeGrafter"/>
</dbReference>
<dbReference type="GO" id="GO:0007165">
    <property type="term" value="P:signal transduction"/>
    <property type="evidence" value="ECO:0007669"/>
    <property type="project" value="TreeGrafter"/>
</dbReference>
<dbReference type="FunFam" id="3.30.540.10:FF:000030">
    <property type="entry name" value="Inositol monophosphatase"/>
    <property type="match status" value="1"/>
</dbReference>
<comment type="similarity">
    <text evidence="3 8">Belongs to the inositol monophosphatase superfamily.</text>
</comment>
<dbReference type="Gene3D" id="3.40.190.80">
    <property type="match status" value="1"/>
</dbReference>
<evidence type="ECO:0000256" key="7">
    <source>
        <dbReference type="PIRSR" id="PIRSR600760-2"/>
    </source>
</evidence>
<feature type="binding site" evidence="7">
    <location>
        <position position="218"/>
    </location>
    <ligand>
        <name>Mg(2+)</name>
        <dbReference type="ChEBI" id="CHEBI:18420"/>
        <label>1</label>
        <note>catalytic</note>
    </ligand>
</feature>
<gene>
    <name evidence="9" type="primary">suhB_1</name>
    <name evidence="9" type="ORF">LF1_39390</name>
</gene>
<dbReference type="GO" id="GO:0008934">
    <property type="term" value="F:inositol monophosphate 1-phosphatase activity"/>
    <property type="evidence" value="ECO:0007669"/>
    <property type="project" value="InterPro"/>
</dbReference>
<dbReference type="Gene3D" id="3.30.540.10">
    <property type="entry name" value="Fructose-1,6-Bisphosphatase, subunit A, domain 1"/>
    <property type="match status" value="1"/>
</dbReference>
<evidence type="ECO:0000256" key="1">
    <source>
        <dbReference type="ARBA" id="ARBA00001033"/>
    </source>
</evidence>
<dbReference type="OrthoDB" id="9772456at2"/>
<dbReference type="PANTHER" id="PTHR20854:SF4">
    <property type="entry name" value="INOSITOL-1-MONOPHOSPHATASE-RELATED"/>
    <property type="match status" value="1"/>
</dbReference>
<dbReference type="PROSITE" id="PS00630">
    <property type="entry name" value="IMP_2"/>
    <property type="match status" value="1"/>
</dbReference>
<dbReference type="SUPFAM" id="SSF56655">
    <property type="entry name" value="Carbohydrate phosphatase"/>
    <property type="match status" value="1"/>
</dbReference>
<protein>
    <recommendedName>
        <fullName evidence="8">Inositol-1-monophosphatase</fullName>
        <ecNumber evidence="8">3.1.3.25</ecNumber>
    </recommendedName>
</protein>
<evidence type="ECO:0000256" key="2">
    <source>
        <dbReference type="ARBA" id="ARBA00001946"/>
    </source>
</evidence>
<feature type="binding site" evidence="7">
    <location>
        <position position="89"/>
    </location>
    <ligand>
        <name>Mg(2+)</name>
        <dbReference type="ChEBI" id="CHEBI:18420"/>
        <label>1</label>
        <note>catalytic</note>
    </ligand>
</feature>
<evidence type="ECO:0000256" key="4">
    <source>
        <dbReference type="ARBA" id="ARBA00022723"/>
    </source>
</evidence>
<dbReference type="PROSITE" id="PS00629">
    <property type="entry name" value="IMP_1"/>
    <property type="match status" value="1"/>
</dbReference>
<evidence type="ECO:0000256" key="8">
    <source>
        <dbReference type="RuleBase" id="RU364068"/>
    </source>
</evidence>
<organism evidence="9 10">
    <name type="scientific">Rubripirellula obstinata</name>
    <dbReference type="NCBI Taxonomy" id="406547"/>
    <lineage>
        <taxon>Bacteria</taxon>
        <taxon>Pseudomonadati</taxon>
        <taxon>Planctomycetota</taxon>
        <taxon>Planctomycetia</taxon>
        <taxon>Pirellulales</taxon>
        <taxon>Pirellulaceae</taxon>
        <taxon>Rubripirellula</taxon>
    </lineage>
</organism>
<dbReference type="GO" id="GO:0046854">
    <property type="term" value="P:phosphatidylinositol phosphate biosynthetic process"/>
    <property type="evidence" value="ECO:0007669"/>
    <property type="project" value="InterPro"/>
</dbReference>
<proteinExistence type="inferred from homology"/>
<dbReference type="Pfam" id="PF00459">
    <property type="entry name" value="Inositol_P"/>
    <property type="match status" value="1"/>
</dbReference>
<feature type="binding site" evidence="7">
    <location>
        <position position="92"/>
    </location>
    <ligand>
        <name>Mg(2+)</name>
        <dbReference type="ChEBI" id="CHEBI:18420"/>
        <label>1</label>
        <note>catalytic</note>
    </ligand>
</feature>
<dbReference type="AlphaFoldDB" id="A0A5B1CM32"/>
<evidence type="ECO:0000256" key="3">
    <source>
        <dbReference type="ARBA" id="ARBA00009759"/>
    </source>
</evidence>
<feature type="binding site" evidence="7">
    <location>
        <position position="91"/>
    </location>
    <ligand>
        <name>Mg(2+)</name>
        <dbReference type="ChEBI" id="CHEBI:18420"/>
        <label>1</label>
        <note>catalytic</note>
    </ligand>
</feature>
<dbReference type="InterPro" id="IPR033942">
    <property type="entry name" value="IMPase"/>
</dbReference>
<accession>A0A5B1CM32</accession>
<keyword evidence="5 8" id="KW-0378">Hydrolase</keyword>
<dbReference type="PRINTS" id="PR00377">
    <property type="entry name" value="IMPHPHTASES"/>
</dbReference>
<comment type="caution">
    <text evidence="9">The sequence shown here is derived from an EMBL/GenBank/DDBJ whole genome shotgun (WGS) entry which is preliminary data.</text>
</comment>
<comment type="cofactor">
    <cofactor evidence="2 7 8">
        <name>Mg(2+)</name>
        <dbReference type="ChEBI" id="CHEBI:18420"/>
    </cofactor>
</comment>
<dbReference type="CDD" id="cd01639">
    <property type="entry name" value="IMPase"/>
    <property type="match status" value="1"/>
</dbReference>
<dbReference type="EMBL" id="VRLW01000001">
    <property type="protein sequence ID" value="KAA1261392.1"/>
    <property type="molecule type" value="Genomic_DNA"/>
</dbReference>
<dbReference type="InterPro" id="IPR000760">
    <property type="entry name" value="Inositol_monophosphatase-like"/>
</dbReference>
<evidence type="ECO:0000313" key="9">
    <source>
        <dbReference type="EMBL" id="KAA1261392.1"/>
    </source>
</evidence>
<dbReference type="RefSeq" id="WP_068257941.1">
    <property type="nucleotide sequence ID" value="NZ_LWSK01000001.1"/>
</dbReference>
<evidence type="ECO:0000256" key="6">
    <source>
        <dbReference type="ARBA" id="ARBA00022842"/>
    </source>
</evidence>
<dbReference type="EC" id="3.1.3.25" evidence="8"/>
<dbReference type="GO" id="GO:0046872">
    <property type="term" value="F:metal ion binding"/>
    <property type="evidence" value="ECO:0007669"/>
    <property type="project" value="UniProtKB-KW"/>
</dbReference>
<comment type="catalytic activity">
    <reaction evidence="1 8">
        <text>a myo-inositol phosphate + H2O = myo-inositol + phosphate</text>
        <dbReference type="Rhea" id="RHEA:24056"/>
        <dbReference type="ChEBI" id="CHEBI:15377"/>
        <dbReference type="ChEBI" id="CHEBI:17268"/>
        <dbReference type="ChEBI" id="CHEBI:43474"/>
        <dbReference type="ChEBI" id="CHEBI:84139"/>
        <dbReference type="EC" id="3.1.3.25"/>
    </reaction>
</comment>
<reference evidence="9 10" key="1">
    <citation type="submission" date="2019-08" db="EMBL/GenBank/DDBJ databases">
        <title>Deep-cultivation of Planctomycetes and their phenomic and genomic characterization uncovers novel biology.</title>
        <authorList>
            <person name="Wiegand S."/>
            <person name="Jogler M."/>
            <person name="Boedeker C."/>
            <person name="Pinto D."/>
            <person name="Vollmers J."/>
            <person name="Rivas-Marin E."/>
            <person name="Kohn T."/>
            <person name="Peeters S.H."/>
            <person name="Heuer A."/>
            <person name="Rast P."/>
            <person name="Oberbeckmann S."/>
            <person name="Bunk B."/>
            <person name="Jeske O."/>
            <person name="Meyerdierks A."/>
            <person name="Storesund J.E."/>
            <person name="Kallscheuer N."/>
            <person name="Luecker S."/>
            <person name="Lage O.M."/>
            <person name="Pohl T."/>
            <person name="Merkel B.J."/>
            <person name="Hornburger P."/>
            <person name="Mueller R.-W."/>
            <person name="Bruemmer F."/>
            <person name="Labrenz M."/>
            <person name="Spormann A.M."/>
            <person name="Op Den Camp H."/>
            <person name="Overmann J."/>
            <person name="Amann R."/>
            <person name="Jetten M.S.M."/>
            <person name="Mascher T."/>
            <person name="Medema M.H."/>
            <person name="Devos D.P."/>
            <person name="Kaster A.-K."/>
            <person name="Ovreas L."/>
            <person name="Rohde M."/>
            <person name="Galperin M.Y."/>
            <person name="Jogler C."/>
        </authorList>
    </citation>
    <scope>NUCLEOTIDE SEQUENCE [LARGE SCALE GENOMIC DNA]</scope>
    <source>
        <strain evidence="9 10">LF1</strain>
    </source>
</reference>
<evidence type="ECO:0000313" key="10">
    <source>
        <dbReference type="Proteomes" id="UP000322699"/>
    </source>
</evidence>
<keyword evidence="10" id="KW-1185">Reference proteome</keyword>
<name>A0A5B1CM32_9BACT</name>
<dbReference type="InterPro" id="IPR020550">
    <property type="entry name" value="Inositol_monophosphatase_CS"/>
</dbReference>
<dbReference type="InterPro" id="IPR020583">
    <property type="entry name" value="Inositol_monoP_metal-BS"/>
</dbReference>